<dbReference type="Pfam" id="PF07642">
    <property type="entry name" value="BBP2"/>
    <property type="match status" value="1"/>
</dbReference>
<evidence type="ECO:0000313" key="2">
    <source>
        <dbReference type="Proteomes" id="UP001202961"/>
    </source>
</evidence>
<dbReference type="Proteomes" id="UP001202961">
    <property type="component" value="Unassembled WGS sequence"/>
</dbReference>
<dbReference type="EMBL" id="JAMQBK010000060">
    <property type="protein sequence ID" value="MCM2373070.1"/>
    <property type="molecule type" value="Genomic_DNA"/>
</dbReference>
<dbReference type="InterPro" id="IPR011486">
    <property type="entry name" value="BBP2"/>
</dbReference>
<evidence type="ECO:0000313" key="1">
    <source>
        <dbReference type="EMBL" id="MCM2373070.1"/>
    </source>
</evidence>
<protein>
    <submittedName>
        <fullName evidence="1">Porin</fullName>
    </submittedName>
</protein>
<keyword evidence="2" id="KW-1185">Reference proteome</keyword>
<dbReference type="SUPFAM" id="SSF56935">
    <property type="entry name" value="Porins"/>
    <property type="match status" value="1"/>
</dbReference>
<reference evidence="1 2" key="1">
    <citation type="journal article" date="2022" name="Syst. Appl. Microbiol.">
        <title>Rhodopirellula aestuarii sp. nov., a novel member of the genus Rhodopirellula isolated from brackish sediments collected in the Tagus River estuary, Portugal.</title>
        <authorList>
            <person name="Vitorino I.R."/>
            <person name="Klimek D."/>
            <person name="Calusinska M."/>
            <person name="Lobo-da-Cunha A."/>
            <person name="Vasconcelos V."/>
            <person name="Lage O.M."/>
        </authorList>
    </citation>
    <scope>NUCLEOTIDE SEQUENCE [LARGE SCALE GENOMIC DNA]</scope>
    <source>
        <strain evidence="1 2">ICT_H3.1</strain>
    </source>
</reference>
<organism evidence="1 2">
    <name type="scientific">Aporhodopirellula aestuarii</name>
    <dbReference type="NCBI Taxonomy" id="2950107"/>
    <lineage>
        <taxon>Bacteria</taxon>
        <taxon>Pseudomonadati</taxon>
        <taxon>Planctomycetota</taxon>
        <taxon>Planctomycetia</taxon>
        <taxon>Pirellulales</taxon>
        <taxon>Pirellulaceae</taxon>
        <taxon>Aporhodopirellula</taxon>
    </lineage>
</organism>
<sequence>MKSKRSKLLLAICGIAAATWGSVGPTATMATAQDTFVSDAIYQQTSQNAGQIQQVGFCGGGSECDASPVYESDCGCESPCDCDMGGYCTDESCGCDEAGGFLLNGCQCDLGEPFSLFGEAHGITVGGWTQFGYHTKAVPLFNNRPDEYQLHQAWLYAEKAIDTSSGFDFGGRIDYVYGTDAQDTQAFGINNDHWDNDWDHGSTDNGYGHALPQVYGEIGYGDLSVKFGHFFTLIGYEVVAAPDNFFYSHAYTMYNSEPFTHTGALFTYEACDDITAYGGYTLGWDSGFEDNGDSFLGGATVSLTDNYTVTYATTAGRFSKAFPDGGQSERGYMHSIVSDVTVTDKIQYIGQSDYLRTKNAAGNVLRDTIGMNNYLIYTVSDCLALGSRFEWYQASGVFDNEVDIYACTLGANFKPHANVLVRPEVRWDWVDGVATGILENDDDQQTTFGIDTIFLF</sequence>
<dbReference type="RefSeq" id="WP_250930703.1">
    <property type="nucleotide sequence ID" value="NZ_JAMQBK010000060.1"/>
</dbReference>
<proteinExistence type="predicted"/>
<accession>A0ABT0U811</accession>
<gene>
    <name evidence="1" type="ORF">NB063_20850</name>
</gene>
<name>A0ABT0U811_9BACT</name>
<comment type="caution">
    <text evidence="1">The sequence shown here is derived from an EMBL/GenBank/DDBJ whole genome shotgun (WGS) entry which is preliminary data.</text>
</comment>